<dbReference type="EC" id="3.6.1.7" evidence="2 5"/>
<feature type="active site" evidence="5">
    <location>
        <position position="36"/>
    </location>
</feature>
<dbReference type="RefSeq" id="WP_203759757.1">
    <property type="nucleotide sequence ID" value="NZ_BAAABO010000004.1"/>
</dbReference>
<evidence type="ECO:0000256" key="4">
    <source>
        <dbReference type="ARBA" id="ARBA00047645"/>
    </source>
</evidence>
<evidence type="ECO:0000313" key="10">
    <source>
        <dbReference type="Proteomes" id="UP000609879"/>
    </source>
</evidence>
<evidence type="ECO:0000256" key="5">
    <source>
        <dbReference type="PROSITE-ProRule" id="PRU00520"/>
    </source>
</evidence>
<feature type="active site" evidence="5">
    <location>
        <position position="18"/>
    </location>
</feature>
<evidence type="ECO:0000256" key="2">
    <source>
        <dbReference type="ARBA" id="ARBA00012150"/>
    </source>
</evidence>
<sequence length="88" mass="9913">MIRKRVFVEGLVQGVYFRDTCRRTAAAQAVTGWVRNLPDGRVEAVFEGEPEAVARMVEWTRTGPPHARVDDVRAVDEPVEGLTDFTVR</sequence>
<feature type="domain" description="Acylphosphatase-like" evidence="8">
    <location>
        <begin position="3"/>
        <end position="88"/>
    </location>
</feature>
<dbReference type="PANTHER" id="PTHR47268">
    <property type="entry name" value="ACYLPHOSPHATASE"/>
    <property type="match status" value="1"/>
</dbReference>
<comment type="similarity">
    <text evidence="1 7">Belongs to the acylphosphatase family.</text>
</comment>
<dbReference type="InterPro" id="IPR020456">
    <property type="entry name" value="Acylphosphatase"/>
</dbReference>
<dbReference type="PROSITE" id="PS00151">
    <property type="entry name" value="ACYLPHOSPHATASE_2"/>
    <property type="match status" value="1"/>
</dbReference>
<dbReference type="Proteomes" id="UP000609879">
    <property type="component" value="Unassembled WGS sequence"/>
</dbReference>
<reference evidence="9 10" key="1">
    <citation type="submission" date="2021-01" db="EMBL/GenBank/DDBJ databases">
        <title>Whole genome shotgun sequence of Actinoplanes deccanensis NBRC 13994.</title>
        <authorList>
            <person name="Komaki H."/>
            <person name="Tamura T."/>
        </authorList>
    </citation>
    <scope>NUCLEOTIDE SEQUENCE [LARGE SCALE GENOMIC DNA]</scope>
    <source>
        <strain evidence="9 10">NBRC 13994</strain>
    </source>
</reference>
<evidence type="ECO:0000256" key="3">
    <source>
        <dbReference type="ARBA" id="ARBA00015991"/>
    </source>
</evidence>
<dbReference type="InterPro" id="IPR036046">
    <property type="entry name" value="Acylphosphatase-like_dom_sf"/>
</dbReference>
<evidence type="ECO:0000256" key="7">
    <source>
        <dbReference type="RuleBase" id="RU004168"/>
    </source>
</evidence>
<dbReference type="Pfam" id="PF00708">
    <property type="entry name" value="Acylphosphatase"/>
    <property type="match status" value="1"/>
</dbReference>
<accession>A0ABQ3XVK8</accession>
<keyword evidence="5 6" id="KW-0378">Hydrolase</keyword>
<keyword evidence="10" id="KW-1185">Reference proteome</keyword>
<dbReference type="PROSITE" id="PS51160">
    <property type="entry name" value="ACYLPHOSPHATASE_3"/>
    <property type="match status" value="1"/>
</dbReference>
<proteinExistence type="inferred from homology"/>
<gene>
    <name evidence="9" type="primary">acyP</name>
    <name evidence="9" type="ORF">Ade02nite_04170</name>
</gene>
<protein>
    <recommendedName>
        <fullName evidence="3 5">Acylphosphatase</fullName>
        <ecNumber evidence="2 5">3.6.1.7</ecNumber>
    </recommendedName>
</protein>
<evidence type="ECO:0000256" key="6">
    <source>
        <dbReference type="RuleBase" id="RU000553"/>
    </source>
</evidence>
<dbReference type="PANTHER" id="PTHR47268:SF4">
    <property type="entry name" value="ACYLPHOSPHATASE"/>
    <property type="match status" value="1"/>
</dbReference>
<comment type="caution">
    <text evidence="9">The sequence shown here is derived from an EMBL/GenBank/DDBJ whole genome shotgun (WGS) entry which is preliminary data.</text>
</comment>
<evidence type="ECO:0000313" key="9">
    <source>
        <dbReference type="EMBL" id="GID71776.1"/>
    </source>
</evidence>
<evidence type="ECO:0000259" key="8">
    <source>
        <dbReference type="PROSITE" id="PS51160"/>
    </source>
</evidence>
<dbReference type="Gene3D" id="3.30.70.100">
    <property type="match status" value="1"/>
</dbReference>
<dbReference type="SUPFAM" id="SSF54975">
    <property type="entry name" value="Acylphosphatase/BLUF domain-like"/>
    <property type="match status" value="1"/>
</dbReference>
<dbReference type="InterPro" id="IPR001792">
    <property type="entry name" value="Acylphosphatase-like_dom"/>
</dbReference>
<comment type="catalytic activity">
    <reaction evidence="4 5 6">
        <text>an acyl phosphate + H2O = a carboxylate + phosphate + H(+)</text>
        <dbReference type="Rhea" id="RHEA:14965"/>
        <dbReference type="ChEBI" id="CHEBI:15377"/>
        <dbReference type="ChEBI" id="CHEBI:15378"/>
        <dbReference type="ChEBI" id="CHEBI:29067"/>
        <dbReference type="ChEBI" id="CHEBI:43474"/>
        <dbReference type="ChEBI" id="CHEBI:59918"/>
        <dbReference type="EC" id="3.6.1.7"/>
    </reaction>
</comment>
<name>A0ABQ3XVK8_9ACTN</name>
<dbReference type="PROSITE" id="PS00150">
    <property type="entry name" value="ACYLPHOSPHATASE_1"/>
    <property type="match status" value="1"/>
</dbReference>
<dbReference type="EMBL" id="BOMI01000005">
    <property type="protein sequence ID" value="GID71776.1"/>
    <property type="molecule type" value="Genomic_DNA"/>
</dbReference>
<evidence type="ECO:0000256" key="1">
    <source>
        <dbReference type="ARBA" id="ARBA00005614"/>
    </source>
</evidence>
<organism evidence="9 10">
    <name type="scientific">Paractinoplanes deccanensis</name>
    <dbReference type="NCBI Taxonomy" id="113561"/>
    <lineage>
        <taxon>Bacteria</taxon>
        <taxon>Bacillati</taxon>
        <taxon>Actinomycetota</taxon>
        <taxon>Actinomycetes</taxon>
        <taxon>Micromonosporales</taxon>
        <taxon>Micromonosporaceae</taxon>
        <taxon>Paractinoplanes</taxon>
    </lineage>
</organism>
<dbReference type="InterPro" id="IPR017968">
    <property type="entry name" value="Acylphosphatase_CS"/>
</dbReference>